<protein>
    <submittedName>
        <fullName evidence="2">Uncharacterized protein</fullName>
    </submittedName>
</protein>
<feature type="region of interest" description="Disordered" evidence="1">
    <location>
        <begin position="77"/>
        <end position="106"/>
    </location>
</feature>
<dbReference type="Proteomes" id="UP000199052">
    <property type="component" value="Unassembled WGS sequence"/>
</dbReference>
<reference evidence="2 3" key="1">
    <citation type="submission" date="2016-10" db="EMBL/GenBank/DDBJ databases">
        <authorList>
            <person name="de Groot N.N."/>
        </authorList>
    </citation>
    <scope>NUCLEOTIDE SEQUENCE [LARGE SCALE GENOMIC DNA]</scope>
    <source>
        <strain evidence="2 3">CPCC 202808</strain>
    </source>
</reference>
<gene>
    <name evidence="2" type="ORF">SAMN05421678_104186</name>
</gene>
<evidence type="ECO:0000313" key="2">
    <source>
        <dbReference type="EMBL" id="SFG16826.1"/>
    </source>
</evidence>
<sequence length="106" mass="10880">MVHDDEGCPTCGWPVAELTDPTDLNDLADLNDPNDLADRGGAGELLSRHRTSAGTVTYVRCVCGGVLVLVADAVVGGAGSWPSEPSEPSERGPAHRGTPATRGTPS</sequence>
<accession>A0A1I2PT92</accession>
<dbReference type="STRING" id="504797.SAMN05421678_104186"/>
<evidence type="ECO:0000256" key="1">
    <source>
        <dbReference type="SAM" id="MobiDB-lite"/>
    </source>
</evidence>
<dbReference type="AlphaFoldDB" id="A0A1I2PT92"/>
<proteinExistence type="predicted"/>
<name>A0A1I2PT92_9ACTN</name>
<organism evidence="2 3">
    <name type="scientific">Actinopolymorpha cephalotaxi</name>
    <dbReference type="NCBI Taxonomy" id="504797"/>
    <lineage>
        <taxon>Bacteria</taxon>
        <taxon>Bacillati</taxon>
        <taxon>Actinomycetota</taxon>
        <taxon>Actinomycetes</taxon>
        <taxon>Propionibacteriales</taxon>
        <taxon>Actinopolymorphaceae</taxon>
        <taxon>Actinopolymorpha</taxon>
    </lineage>
</organism>
<dbReference type="EMBL" id="FOOI01000004">
    <property type="protein sequence ID" value="SFG16826.1"/>
    <property type="molecule type" value="Genomic_DNA"/>
</dbReference>
<feature type="compositionally biased region" description="Low complexity" evidence="1">
    <location>
        <begin position="77"/>
        <end position="86"/>
    </location>
</feature>
<evidence type="ECO:0000313" key="3">
    <source>
        <dbReference type="Proteomes" id="UP000199052"/>
    </source>
</evidence>